<feature type="transmembrane region" description="Helical" evidence="2">
    <location>
        <begin position="120"/>
        <end position="145"/>
    </location>
</feature>
<gene>
    <name evidence="4" type="ORF">Dac01nite_15030</name>
</gene>
<keyword evidence="2" id="KW-1133">Transmembrane helix</keyword>
<dbReference type="AlphaFoldDB" id="A0A919Q2N9"/>
<evidence type="ECO:0000259" key="3">
    <source>
        <dbReference type="Pfam" id="PF04024"/>
    </source>
</evidence>
<feature type="transmembrane region" description="Helical" evidence="2">
    <location>
        <begin position="339"/>
        <end position="358"/>
    </location>
</feature>
<keyword evidence="5" id="KW-1185">Reference proteome</keyword>
<dbReference type="Proteomes" id="UP000652354">
    <property type="component" value="Unassembled WGS sequence"/>
</dbReference>
<feature type="compositionally biased region" description="Pro residues" evidence="1">
    <location>
        <begin position="266"/>
        <end position="280"/>
    </location>
</feature>
<feature type="compositionally biased region" description="Low complexity" evidence="1">
    <location>
        <begin position="238"/>
        <end position="250"/>
    </location>
</feature>
<feature type="region of interest" description="Disordered" evidence="1">
    <location>
        <begin position="154"/>
        <end position="250"/>
    </location>
</feature>
<feature type="transmembrane region" description="Helical" evidence="2">
    <location>
        <begin position="74"/>
        <end position="100"/>
    </location>
</feature>
<dbReference type="InterPro" id="IPR007168">
    <property type="entry name" value="Phageshock_PspC_N"/>
</dbReference>
<name>A0A919Q2N9_9MICO</name>
<evidence type="ECO:0000256" key="1">
    <source>
        <dbReference type="SAM" id="MobiDB-lite"/>
    </source>
</evidence>
<feature type="compositionally biased region" description="Pro residues" evidence="1">
    <location>
        <begin position="154"/>
        <end position="168"/>
    </location>
</feature>
<feature type="transmembrane region" description="Helical" evidence="2">
    <location>
        <begin position="308"/>
        <end position="327"/>
    </location>
</feature>
<comment type="caution">
    <text evidence="4">The sequence shown here is derived from an EMBL/GenBank/DDBJ whole genome shotgun (WGS) entry which is preliminary data.</text>
</comment>
<evidence type="ECO:0000313" key="4">
    <source>
        <dbReference type="EMBL" id="GIG54751.1"/>
    </source>
</evidence>
<feature type="domain" description="Phage shock protein PspC N-terminal" evidence="3">
    <location>
        <begin position="5"/>
        <end position="55"/>
    </location>
</feature>
<protein>
    <recommendedName>
        <fullName evidence="3">Phage shock protein PspC N-terminal domain-containing protein</fullName>
    </recommendedName>
</protein>
<proteinExistence type="predicted"/>
<keyword evidence="2" id="KW-0812">Transmembrane</keyword>
<evidence type="ECO:0000313" key="5">
    <source>
        <dbReference type="Proteomes" id="UP000652354"/>
    </source>
</evidence>
<feature type="region of interest" description="Disordered" evidence="1">
    <location>
        <begin position="266"/>
        <end position="302"/>
    </location>
</feature>
<dbReference type="EMBL" id="BONR01000003">
    <property type="protein sequence ID" value="GIG54751.1"/>
    <property type="molecule type" value="Genomic_DNA"/>
</dbReference>
<accession>A0A919Q2N9</accession>
<organism evidence="4 5">
    <name type="scientific">Demequina activiva</name>
    <dbReference type="NCBI Taxonomy" id="1582364"/>
    <lineage>
        <taxon>Bacteria</taxon>
        <taxon>Bacillati</taxon>
        <taxon>Actinomycetota</taxon>
        <taxon>Actinomycetes</taxon>
        <taxon>Micrococcales</taxon>
        <taxon>Demequinaceae</taxon>
        <taxon>Demequina</taxon>
    </lineage>
</organism>
<dbReference type="Pfam" id="PF04024">
    <property type="entry name" value="PspC"/>
    <property type="match status" value="1"/>
</dbReference>
<feature type="transmembrane region" description="Helical" evidence="2">
    <location>
        <begin position="32"/>
        <end position="53"/>
    </location>
</feature>
<keyword evidence="2" id="KW-0472">Membrane</keyword>
<evidence type="ECO:0000256" key="2">
    <source>
        <dbReference type="SAM" id="Phobius"/>
    </source>
</evidence>
<feature type="compositionally biased region" description="Pro residues" evidence="1">
    <location>
        <begin position="288"/>
        <end position="302"/>
    </location>
</feature>
<reference evidence="4" key="1">
    <citation type="submission" date="2021-01" db="EMBL/GenBank/DDBJ databases">
        <title>Whole genome shotgun sequence of Demequina activiva NBRC 110675.</title>
        <authorList>
            <person name="Komaki H."/>
            <person name="Tamura T."/>
        </authorList>
    </citation>
    <scope>NUCLEOTIDE SEQUENCE</scope>
    <source>
        <strain evidence="4">NBRC 110675</strain>
    </source>
</reference>
<feature type="compositionally biased region" description="Low complexity" evidence="1">
    <location>
        <begin position="212"/>
        <end position="226"/>
    </location>
</feature>
<sequence length="560" mass="56703">MARGTNGLVGGVVEGLGQRIGMAAVPARLLTVLAWLLLPGLVMLGYAAAWGLLPDRRGNIIIQNFGRGVTNVGALLGIAVLTLFGFGGLDGGPLFGVFGWGGDPFPWDNLGDGGFHPFRAVLAVLAVLIPLAILAGLVVLVVWLVRRSKNPPMPGAPAPGATPPPPAAPAADGAPAPAPQGDEASRADADVTESQSSPSAPVDAPSQAPGNAGLAAVGATPAATAVHTPQPWEPALLPGDPRAGAAPSRGAAAGARYVAGGPVPPAPPAAGAPAQGPPPASAAAPPAYYGPPAPPAPPRPHVPGPGKGGYLGFLGVLILSAAIVAGLDRAGELGVHPLLAWGACITVGLGAILVIVALAGRKLGFLGFLSVVAVVLSLLLTANAEELRRSYDSSWSWDGNVDVTINAAPEPAPEPTEVQTPIDLSAELASEYGTIYAAGSCTTPVSMEPWEEVSLWGDDTATMRLDIVAEDTAIDLDAAYTHVAVPAGTSIEILGLGTTTVIWENRDISCYDWSEADWDEFGNPVDSDPVRVISATNADDPVLTITGRDGTVIYLEEVAS</sequence>
<feature type="transmembrane region" description="Helical" evidence="2">
    <location>
        <begin position="365"/>
        <end position="384"/>
    </location>
</feature>